<feature type="repeat" description="ANK" evidence="3">
    <location>
        <begin position="9"/>
        <end position="41"/>
    </location>
</feature>
<evidence type="ECO:0000313" key="5">
    <source>
        <dbReference type="Proteomes" id="UP000050794"/>
    </source>
</evidence>
<gene>
    <name evidence="4" type="ORF">TCNE_LOCUS3874</name>
</gene>
<name>A0A183U5V4_TOXCA</name>
<evidence type="ECO:0000313" key="4">
    <source>
        <dbReference type="EMBL" id="VDM29591.1"/>
    </source>
</evidence>
<dbReference type="InterPro" id="IPR051070">
    <property type="entry name" value="NF-kappa-B_inhibitor"/>
</dbReference>
<dbReference type="InterPro" id="IPR002110">
    <property type="entry name" value="Ankyrin_rpt"/>
</dbReference>
<feature type="repeat" description="ANK" evidence="3">
    <location>
        <begin position="77"/>
        <end position="109"/>
    </location>
</feature>
<dbReference type="Proteomes" id="UP000050794">
    <property type="component" value="Unassembled WGS sequence"/>
</dbReference>
<keyword evidence="2 3" id="KW-0040">ANK repeat</keyword>
<dbReference type="WBParaSite" id="TCNE_0000387401-mRNA-1">
    <property type="protein sequence ID" value="TCNE_0000387401-mRNA-1"/>
    <property type="gene ID" value="TCNE_0000387401"/>
</dbReference>
<dbReference type="EMBL" id="UYWY01005577">
    <property type="protein sequence ID" value="VDM29591.1"/>
    <property type="molecule type" value="Genomic_DNA"/>
</dbReference>
<evidence type="ECO:0000256" key="2">
    <source>
        <dbReference type="ARBA" id="ARBA00023043"/>
    </source>
</evidence>
<dbReference type="Gene3D" id="1.25.40.20">
    <property type="entry name" value="Ankyrin repeat-containing domain"/>
    <property type="match status" value="1"/>
</dbReference>
<dbReference type="SMART" id="SM00248">
    <property type="entry name" value="ANK"/>
    <property type="match status" value="2"/>
</dbReference>
<protein>
    <submittedName>
        <fullName evidence="6">ANK_REP_REGION domain-containing protein</fullName>
    </submittedName>
</protein>
<organism evidence="5 6">
    <name type="scientific">Toxocara canis</name>
    <name type="common">Canine roundworm</name>
    <dbReference type="NCBI Taxonomy" id="6265"/>
    <lineage>
        <taxon>Eukaryota</taxon>
        <taxon>Metazoa</taxon>
        <taxon>Ecdysozoa</taxon>
        <taxon>Nematoda</taxon>
        <taxon>Chromadorea</taxon>
        <taxon>Rhabditida</taxon>
        <taxon>Spirurina</taxon>
        <taxon>Ascaridomorpha</taxon>
        <taxon>Ascaridoidea</taxon>
        <taxon>Toxocaridae</taxon>
        <taxon>Toxocara</taxon>
    </lineage>
</organism>
<dbReference type="PROSITE" id="PS50297">
    <property type="entry name" value="ANK_REP_REGION"/>
    <property type="match status" value="2"/>
</dbReference>
<sequence length="126" mass="13900">MLHVAAQPEGRYPLMLAIEMHRTEIVRRLMELGADPAVRDMSGNNAMHYAALASVQMLDLLWDFESTHVLLNTTNHDGYTPVLLAIRNANPRCVSTLISRGAEVNILVAGRSPLFEAMQSKGKSAE</sequence>
<keyword evidence="5" id="KW-1185">Reference proteome</keyword>
<dbReference type="AlphaFoldDB" id="A0A183U5V4"/>
<dbReference type="PROSITE" id="PS50088">
    <property type="entry name" value="ANK_REPEAT"/>
    <property type="match status" value="2"/>
</dbReference>
<dbReference type="GO" id="GO:0071356">
    <property type="term" value="P:cellular response to tumor necrosis factor"/>
    <property type="evidence" value="ECO:0007669"/>
    <property type="project" value="TreeGrafter"/>
</dbReference>
<reference evidence="6" key="1">
    <citation type="submission" date="2016-06" db="UniProtKB">
        <authorList>
            <consortium name="WormBaseParasite"/>
        </authorList>
    </citation>
    <scope>IDENTIFICATION</scope>
</reference>
<dbReference type="InterPro" id="IPR036770">
    <property type="entry name" value="Ankyrin_rpt-contain_sf"/>
</dbReference>
<accession>A0A183U5V4</accession>
<dbReference type="SUPFAM" id="SSF48403">
    <property type="entry name" value="Ankyrin repeat"/>
    <property type="match status" value="1"/>
</dbReference>
<keyword evidence="1" id="KW-0677">Repeat</keyword>
<evidence type="ECO:0000256" key="3">
    <source>
        <dbReference type="PROSITE-ProRule" id="PRU00023"/>
    </source>
</evidence>
<evidence type="ECO:0000313" key="6">
    <source>
        <dbReference type="WBParaSite" id="TCNE_0000387401-mRNA-1"/>
    </source>
</evidence>
<proteinExistence type="predicted"/>
<dbReference type="GO" id="GO:0005829">
    <property type="term" value="C:cytosol"/>
    <property type="evidence" value="ECO:0007669"/>
    <property type="project" value="TreeGrafter"/>
</dbReference>
<dbReference type="Pfam" id="PF12796">
    <property type="entry name" value="Ank_2"/>
    <property type="match status" value="1"/>
</dbReference>
<dbReference type="GO" id="GO:0051059">
    <property type="term" value="F:NF-kappaB binding"/>
    <property type="evidence" value="ECO:0007669"/>
    <property type="project" value="TreeGrafter"/>
</dbReference>
<dbReference type="Pfam" id="PF00023">
    <property type="entry name" value="Ank"/>
    <property type="match status" value="1"/>
</dbReference>
<evidence type="ECO:0000256" key="1">
    <source>
        <dbReference type="ARBA" id="ARBA00022737"/>
    </source>
</evidence>
<dbReference type="PANTHER" id="PTHR46680:SF2">
    <property type="entry name" value="NF-KAPPA-B INHIBITOR ZETA"/>
    <property type="match status" value="1"/>
</dbReference>
<reference evidence="4 5" key="2">
    <citation type="submission" date="2018-11" db="EMBL/GenBank/DDBJ databases">
        <authorList>
            <consortium name="Pathogen Informatics"/>
        </authorList>
    </citation>
    <scope>NUCLEOTIDE SEQUENCE [LARGE SCALE GENOMIC DNA]</scope>
</reference>
<dbReference type="PANTHER" id="PTHR46680">
    <property type="entry name" value="NF-KAPPA-B INHIBITOR ALPHA"/>
    <property type="match status" value="1"/>
</dbReference>